<dbReference type="EMBL" id="CALTRL010002713">
    <property type="protein sequence ID" value="CAH7676512.1"/>
    <property type="molecule type" value="Genomic_DNA"/>
</dbReference>
<comment type="caution">
    <text evidence="2">The sequence shown here is derived from an EMBL/GenBank/DDBJ whole genome shotgun (WGS) entry which is preliminary data.</text>
</comment>
<feature type="region of interest" description="Disordered" evidence="1">
    <location>
        <begin position="1"/>
        <end position="26"/>
    </location>
</feature>
<proteinExistence type="predicted"/>
<keyword evidence="3" id="KW-1185">Reference proteome</keyword>
<organism evidence="2 3">
    <name type="scientific">Phakopsora pachyrhizi</name>
    <name type="common">Asian soybean rust disease fungus</name>
    <dbReference type="NCBI Taxonomy" id="170000"/>
    <lineage>
        <taxon>Eukaryota</taxon>
        <taxon>Fungi</taxon>
        <taxon>Dikarya</taxon>
        <taxon>Basidiomycota</taxon>
        <taxon>Pucciniomycotina</taxon>
        <taxon>Pucciniomycetes</taxon>
        <taxon>Pucciniales</taxon>
        <taxon>Phakopsoraceae</taxon>
        <taxon>Phakopsora</taxon>
    </lineage>
</organism>
<evidence type="ECO:0000313" key="3">
    <source>
        <dbReference type="Proteomes" id="UP001153365"/>
    </source>
</evidence>
<dbReference type="Proteomes" id="UP001153365">
    <property type="component" value="Unassembled WGS sequence"/>
</dbReference>
<gene>
    <name evidence="2" type="ORF">PPACK8108_LOCUS11653</name>
</gene>
<feature type="compositionally biased region" description="Acidic residues" evidence="1">
    <location>
        <begin position="8"/>
        <end position="24"/>
    </location>
</feature>
<evidence type="ECO:0000313" key="2">
    <source>
        <dbReference type="EMBL" id="CAH7676512.1"/>
    </source>
</evidence>
<reference evidence="2" key="1">
    <citation type="submission" date="2022-06" db="EMBL/GenBank/DDBJ databases">
        <authorList>
            <consortium name="SYNGENTA / RWTH Aachen University"/>
        </authorList>
    </citation>
    <scope>NUCLEOTIDE SEQUENCE</scope>
</reference>
<accession>A0AAV0B410</accession>
<dbReference type="AlphaFoldDB" id="A0AAV0B410"/>
<name>A0AAV0B410_PHAPC</name>
<evidence type="ECO:0008006" key="4">
    <source>
        <dbReference type="Google" id="ProtNLM"/>
    </source>
</evidence>
<evidence type="ECO:0000256" key="1">
    <source>
        <dbReference type="SAM" id="MobiDB-lite"/>
    </source>
</evidence>
<protein>
    <recommendedName>
        <fullName evidence="4">Protein yae1</fullName>
    </recommendedName>
</protein>
<sequence>MTIRLESESESVEGQSLEDFEDGEDQRSCEIRITELEFDRISQTFKQAGYREAFIRSKSDKTQDGFQGGFEIGGRIGRRLGELRGGCVGLLNYLLVESGTGDVDDDDEVMTELLDGLRRLIRSINQFRFDTNEIAEVERLLNCIENDFKSLLVGLELL</sequence>